<evidence type="ECO:0000313" key="6">
    <source>
        <dbReference type="EMBL" id="SVA38954.1"/>
    </source>
</evidence>
<dbReference type="InterPro" id="IPR051048">
    <property type="entry name" value="Peptidase_S8/S53_subtilisin"/>
</dbReference>
<name>A0A381VFH2_9ZZZZ</name>
<dbReference type="Pfam" id="PF00082">
    <property type="entry name" value="Peptidase_S8"/>
    <property type="match status" value="1"/>
</dbReference>
<keyword evidence="4" id="KW-0720">Serine protease</keyword>
<proteinExistence type="inferred from homology"/>
<dbReference type="PRINTS" id="PR00723">
    <property type="entry name" value="SUBTILISIN"/>
</dbReference>
<dbReference type="PANTHER" id="PTHR43399">
    <property type="entry name" value="SUBTILISIN-RELATED"/>
    <property type="match status" value="1"/>
</dbReference>
<dbReference type="InterPro" id="IPR036852">
    <property type="entry name" value="Peptidase_S8/S53_dom_sf"/>
</dbReference>
<dbReference type="InterPro" id="IPR015500">
    <property type="entry name" value="Peptidase_S8_subtilisin-rel"/>
</dbReference>
<gene>
    <name evidence="6" type="ORF">METZ01_LOCUS91808</name>
</gene>
<dbReference type="InterPro" id="IPR023828">
    <property type="entry name" value="Peptidase_S8_Ser-AS"/>
</dbReference>
<evidence type="ECO:0000256" key="4">
    <source>
        <dbReference type="ARBA" id="ARBA00022825"/>
    </source>
</evidence>
<comment type="similarity">
    <text evidence="1">Belongs to the peptidase S8 family.</text>
</comment>
<dbReference type="AlphaFoldDB" id="A0A381VFH2"/>
<dbReference type="InterPro" id="IPR012334">
    <property type="entry name" value="Pectin_lyas_fold"/>
</dbReference>
<evidence type="ECO:0000259" key="5">
    <source>
        <dbReference type="Pfam" id="PF00082"/>
    </source>
</evidence>
<evidence type="ECO:0000256" key="1">
    <source>
        <dbReference type="ARBA" id="ARBA00011073"/>
    </source>
</evidence>
<dbReference type="Gene3D" id="2.60.40.4070">
    <property type="match status" value="1"/>
</dbReference>
<dbReference type="SUPFAM" id="SSF49785">
    <property type="entry name" value="Galactose-binding domain-like"/>
    <property type="match status" value="1"/>
</dbReference>
<accession>A0A381VFH2</accession>
<dbReference type="Gene3D" id="3.40.50.200">
    <property type="entry name" value="Peptidase S8/S53 domain"/>
    <property type="match status" value="1"/>
</dbReference>
<keyword evidence="3" id="KW-0378">Hydrolase</keyword>
<dbReference type="PROSITE" id="PS51892">
    <property type="entry name" value="SUBTILASE"/>
    <property type="match status" value="1"/>
</dbReference>
<evidence type="ECO:0000256" key="2">
    <source>
        <dbReference type="ARBA" id="ARBA00022670"/>
    </source>
</evidence>
<dbReference type="Gene3D" id="2.60.120.380">
    <property type="match status" value="1"/>
</dbReference>
<feature type="domain" description="Peptidase S8/S53" evidence="5">
    <location>
        <begin position="87"/>
        <end position="375"/>
    </location>
</feature>
<dbReference type="PROSITE" id="PS00138">
    <property type="entry name" value="SUBTILASE_SER"/>
    <property type="match status" value="1"/>
</dbReference>
<reference evidence="6" key="1">
    <citation type="submission" date="2018-05" db="EMBL/GenBank/DDBJ databases">
        <authorList>
            <person name="Lanie J.A."/>
            <person name="Ng W.-L."/>
            <person name="Kazmierczak K.M."/>
            <person name="Andrzejewski T.M."/>
            <person name="Davidsen T.M."/>
            <person name="Wayne K.J."/>
            <person name="Tettelin H."/>
            <person name="Glass J.I."/>
            <person name="Rusch D."/>
            <person name="Podicherti R."/>
            <person name="Tsui H.-C.T."/>
            <person name="Winkler M.E."/>
        </authorList>
    </citation>
    <scope>NUCLEOTIDE SEQUENCE</scope>
</reference>
<dbReference type="SUPFAM" id="SSF51126">
    <property type="entry name" value="Pectin lyase-like"/>
    <property type="match status" value="1"/>
</dbReference>
<dbReference type="PANTHER" id="PTHR43399:SF4">
    <property type="entry name" value="CELL WALL-ASSOCIATED PROTEASE"/>
    <property type="match status" value="1"/>
</dbReference>
<protein>
    <recommendedName>
        <fullName evidence="5">Peptidase S8/S53 domain-containing protein</fullName>
    </recommendedName>
</protein>
<dbReference type="Gene3D" id="2.160.20.10">
    <property type="entry name" value="Single-stranded right-handed beta-helix, Pectin lyase-like"/>
    <property type="match status" value="1"/>
</dbReference>
<dbReference type="GO" id="GO:0006508">
    <property type="term" value="P:proteolysis"/>
    <property type="evidence" value="ECO:0007669"/>
    <property type="project" value="UniProtKB-KW"/>
</dbReference>
<evidence type="ECO:0000256" key="3">
    <source>
        <dbReference type="ARBA" id="ARBA00022801"/>
    </source>
</evidence>
<dbReference type="CDD" id="cd04842">
    <property type="entry name" value="Peptidases_S8_Kp43_protease"/>
    <property type="match status" value="1"/>
</dbReference>
<dbReference type="InterPro" id="IPR000209">
    <property type="entry name" value="Peptidase_S8/S53_dom"/>
</dbReference>
<dbReference type="SUPFAM" id="SSF52743">
    <property type="entry name" value="Subtilisin-like"/>
    <property type="match status" value="1"/>
</dbReference>
<dbReference type="InterPro" id="IPR034058">
    <property type="entry name" value="TagA/B/C/D_pept_dom"/>
</dbReference>
<dbReference type="InterPro" id="IPR008979">
    <property type="entry name" value="Galactose-bd-like_sf"/>
</dbReference>
<dbReference type="EMBL" id="UINC01008663">
    <property type="protein sequence ID" value="SVA38954.1"/>
    <property type="molecule type" value="Genomic_DNA"/>
</dbReference>
<dbReference type="GO" id="GO:0004252">
    <property type="term" value="F:serine-type endopeptidase activity"/>
    <property type="evidence" value="ECO:0007669"/>
    <property type="project" value="InterPro"/>
</dbReference>
<keyword evidence="2" id="KW-0645">Protease</keyword>
<dbReference type="InterPro" id="IPR011050">
    <property type="entry name" value="Pectin_lyase_fold/virulence"/>
</dbReference>
<organism evidence="6">
    <name type="scientific">marine metagenome</name>
    <dbReference type="NCBI Taxonomy" id="408172"/>
    <lineage>
        <taxon>unclassified sequences</taxon>
        <taxon>metagenomes</taxon>
        <taxon>ecological metagenomes</taxon>
    </lineage>
</organism>
<sequence length="947" mass="102425">MARSKNWPIVGQLTSGEEYWLKKLAVNGMPIYYCTENLVSAVSISTDHVWPGGESQLFLNGSGMIVGEWDGGRVLIEHQELEGRAFQIDEYPDLSDHATHVAGTMIAEGVNQQAHGMSNTAILYANGWDNDDSEMAAAAADGLILSNHSYGTRGGWHWDSFSDEMWVWWGDTDVDPTEDYHFGFYDEQSREWDEIAYNAPHYLIVLSAGNDRNDGPDPGTEHWVWSSMDNDWVLSTDARNNDGPWDCISYHKISKNVLTVGAVNDISDGYNGANSVNISSFSAVGPVDDGRIKPDIVANGVGLLSSVSSSMEAYDSYSGTSMSAPSVTGSLALVQQWYQERQDTLMQAATLKALAIHTADEAGEHDGPDYRYGWGLMNTSRAIDMISQLGNGYLIHETVLSEGDSIDIQVSSNGSHPLRATISWTDIPGIPPAPSVNPPDIMLVNDLDLRIIHESGTIYDPYKLNPYDPGNQAITGDNIVDNVEQVHVSNPEPGSYSIRITHKGSIGIGQPIGIIVSYDVPGNQMIHVGSNGDDLTGDGSEENPLASIQAAIDLSLSGDTVIVHPGTYNESIQIVSMGILLASEFLFNDENSDIGSTNIVGMAGQPSVRLDEAGYATRIVGLTISHSDNEQGPGIHCVSSFPTIENCRIMNNFTNSNGGGVYTQESNVTFIGTEIYMNTASVGAGIYALGSNIELDKVLLADNHSTLDGAGLYMMQTDLYLDHVTITENVAGDDAGAIYLRYGSNVSIMNSILWNNVPQEIVFSPVGGENFIEIYFSDLYGSISGIETNNNGNTTFGLTNVIDHDPMFCLLDSIDFSLDSGSPCVGTGENGLDMGAYGIGCEMVGIVDNSDQAEQFMLYPAFPNPFNPLVRIELNIPNIPANNIMVHIMDIKGRNIATLLDEKGITGHRSLVWDGRGDNGTPVPAGLYFVRASTVSIIKVQKILLLK</sequence>